<accession>A0ACC2WXV6</accession>
<gene>
    <name evidence="1" type="ORF">QFC22_004778</name>
</gene>
<reference evidence="1" key="1">
    <citation type="submission" date="2023-04" db="EMBL/GenBank/DDBJ databases">
        <title>Draft Genome sequencing of Naganishia species isolated from polar environments using Oxford Nanopore Technology.</title>
        <authorList>
            <person name="Leo P."/>
            <person name="Venkateswaran K."/>
        </authorList>
    </citation>
    <scope>NUCLEOTIDE SEQUENCE</scope>
    <source>
        <strain evidence="1">MNA-CCFEE 5425</strain>
    </source>
</reference>
<evidence type="ECO:0000313" key="1">
    <source>
        <dbReference type="EMBL" id="KAJ9116338.1"/>
    </source>
</evidence>
<evidence type="ECO:0000313" key="2">
    <source>
        <dbReference type="Proteomes" id="UP001243375"/>
    </source>
</evidence>
<proteinExistence type="predicted"/>
<name>A0ACC2WXV6_9TREE</name>
<organism evidence="1 2">
    <name type="scientific">Naganishia vaughanmartiniae</name>
    <dbReference type="NCBI Taxonomy" id="1424756"/>
    <lineage>
        <taxon>Eukaryota</taxon>
        <taxon>Fungi</taxon>
        <taxon>Dikarya</taxon>
        <taxon>Basidiomycota</taxon>
        <taxon>Agaricomycotina</taxon>
        <taxon>Tremellomycetes</taxon>
        <taxon>Filobasidiales</taxon>
        <taxon>Filobasidiaceae</taxon>
        <taxon>Naganishia</taxon>
    </lineage>
</organism>
<keyword evidence="2" id="KW-1185">Reference proteome</keyword>
<dbReference type="Proteomes" id="UP001243375">
    <property type="component" value="Unassembled WGS sequence"/>
</dbReference>
<comment type="caution">
    <text evidence="1">The sequence shown here is derived from an EMBL/GenBank/DDBJ whole genome shotgun (WGS) entry which is preliminary data.</text>
</comment>
<dbReference type="EMBL" id="JASBWU010000014">
    <property type="protein sequence ID" value="KAJ9116338.1"/>
    <property type="molecule type" value="Genomic_DNA"/>
</dbReference>
<sequence length="528" mass="55959">MFPRKPKQLRRASTSAASSFTASRRRTRSASCGPVLSCANTAPFKPIGNSDSVSDSCTKSPDSLCVNLESAIEPESRTALVSISVEVHIDANDAPDTADEENVLVPDLPVPESPVKLVSAATCLVDVQKDGASVDCSVVVESPVPGDESQIAKDKETPLEADGLAPTSPVESVPIRATCSVTLQTGVEDASVSGDDGKLATSQTAEVSPMAHVPAIECSIKPVPTSPVTTYLVDAQDDLQSGGETQTPTPNTMQLMLSADDTDSHNVAESLESVAPTPVSTVLRQRRESAFEEEAMRVLAERRSSTLEREQRALSEDSEAAPTGTSSRLGTLIEPGSDDDLTSRQKAEERVRNRRFWPELVERSIVASPLTSRSVPMEESRRNATSLAYRRTRTTANRKSAHSVRLETNATRARHNASKPLEPVAPAPVDAFVPQQEELICGDGFRAIAVPWPENATDAEMLALLLNPADFSVSGILPEDSGRAGSVLTREKARAEAERRLRDTAEGGGGNGVGNDDIESGGSGAGGL</sequence>
<protein>
    <submittedName>
        <fullName evidence="1">Uncharacterized protein</fullName>
    </submittedName>
</protein>